<feature type="region of interest" description="Disordered" evidence="1">
    <location>
        <begin position="132"/>
        <end position="153"/>
    </location>
</feature>
<reference evidence="3" key="1">
    <citation type="submission" date="2021-01" db="EMBL/GenBank/DDBJ databases">
        <authorList>
            <person name="Corre E."/>
            <person name="Pelletier E."/>
            <person name="Niang G."/>
            <person name="Scheremetjew M."/>
            <person name="Finn R."/>
            <person name="Kale V."/>
            <person name="Holt S."/>
            <person name="Cochrane G."/>
            <person name="Meng A."/>
            <person name="Brown T."/>
            <person name="Cohen L."/>
        </authorList>
    </citation>
    <scope>NUCLEOTIDE SEQUENCE</scope>
    <source>
        <strain evidence="3">GSO104</strain>
    </source>
</reference>
<dbReference type="EMBL" id="HBNS01036801">
    <property type="protein sequence ID" value="CAE4633539.1"/>
    <property type="molecule type" value="Transcribed_RNA"/>
</dbReference>
<feature type="region of interest" description="Disordered" evidence="1">
    <location>
        <begin position="1"/>
        <end position="30"/>
    </location>
</feature>
<dbReference type="InterPro" id="IPR049227">
    <property type="entry name" value="DUF6824"/>
</dbReference>
<feature type="compositionally biased region" description="Basic and acidic residues" evidence="1">
    <location>
        <begin position="1"/>
        <end position="15"/>
    </location>
</feature>
<accession>A0A7S4W1F7</accession>
<proteinExistence type="predicted"/>
<sequence length="230" mass="23856">MDKIKEEGTSTEEQHSFMSSLPPNDIPTNHHIYVHTPTTTSSTYPPPQEQLNDAAVAAAAAVAAVKPMETSNVLLPEEVTAATIATTSVSEAQTREEEAATVAAVAALAATATSDSSSAIATAAAVAAAAGLAPSSSSPPSLNVPAPNPSPRQTTMEGHIIPHDHDVLSGRGASVNSHAGNTRFRALCFHKKSDFDGANHAAKRRIATEIVQVVTSLEPPGRFLKVRVVI</sequence>
<dbReference type="Pfam" id="PF20710">
    <property type="entry name" value="DUF6824"/>
    <property type="match status" value="1"/>
</dbReference>
<dbReference type="AlphaFoldDB" id="A0A7S4W1F7"/>
<protein>
    <recommendedName>
        <fullName evidence="2">DUF6824 domain-containing protein</fullName>
    </recommendedName>
</protein>
<feature type="domain" description="DUF6824" evidence="2">
    <location>
        <begin position="166"/>
        <end position="225"/>
    </location>
</feature>
<evidence type="ECO:0000259" key="2">
    <source>
        <dbReference type="Pfam" id="PF20710"/>
    </source>
</evidence>
<evidence type="ECO:0000313" key="3">
    <source>
        <dbReference type="EMBL" id="CAE4633539.1"/>
    </source>
</evidence>
<feature type="compositionally biased region" description="Low complexity" evidence="1">
    <location>
        <begin position="132"/>
        <end position="145"/>
    </location>
</feature>
<gene>
    <name evidence="3" type="ORF">DBRI00130_LOCUS28751</name>
</gene>
<evidence type="ECO:0000256" key="1">
    <source>
        <dbReference type="SAM" id="MobiDB-lite"/>
    </source>
</evidence>
<organism evidence="3">
    <name type="scientific">Ditylum brightwellii</name>
    <dbReference type="NCBI Taxonomy" id="49249"/>
    <lineage>
        <taxon>Eukaryota</taxon>
        <taxon>Sar</taxon>
        <taxon>Stramenopiles</taxon>
        <taxon>Ochrophyta</taxon>
        <taxon>Bacillariophyta</taxon>
        <taxon>Mediophyceae</taxon>
        <taxon>Lithodesmiophycidae</taxon>
        <taxon>Lithodesmiales</taxon>
        <taxon>Lithodesmiaceae</taxon>
        <taxon>Ditylum</taxon>
    </lineage>
</organism>
<name>A0A7S4W1F7_9STRA</name>